<dbReference type="SMART" id="SM00257">
    <property type="entry name" value="LysM"/>
    <property type="match status" value="1"/>
</dbReference>
<gene>
    <name evidence="4" type="ORF">ACFOGJ_20205</name>
</gene>
<evidence type="ECO:0000256" key="1">
    <source>
        <dbReference type="SAM" id="MobiDB-lite"/>
    </source>
</evidence>
<feature type="signal peptide" evidence="2">
    <location>
        <begin position="1"/>
        <end position="29"/>
    </location>
</feature>
<dbReference type="RefSeq" id="WP_379903921.1">
    <property type="nucleotide sequence ID" value="NZ_JBHRTR010000034.1"/>
</dbReference>
<dbReference type="EMBL" id="JBHRTR010000034">
    <property type="protein sequence ID" value="MFC3229582.1"/>
    <property type="molecule type" value="Genomic_DNA"/>
</dbReference>
<dbReference type="Pfam" id="PF19135">
    <property type="entry name" value="DUF5818"/>
    <property type="match status" value="1"/>
</dbReference>
<dbReference type="InterPro" id="IPR043856">
    <property type="entry name" value="DUF5818"/>
</dbReference>
<evidence type="ECO:0000313" key="4">
    <source>
        <dbReference type="EMBL" id="MFC3229582.1"/>
    </source>
</evidence>
<evidence type="ECO:0000259" key="3">
    <source>
        <dbReference type="PROSITE" id="PS51782"/>
    </source>
</evidence>
<dbReference type="Gene3D" id="3.10.350.10">
    <property type="entry name" value="LysM domain"/>
    <property type="match status" value="1"/>
</dbReference>
<keyword evidence="5" id="KW-1185">Reference proteome</keyword>
<dbReference type="Pfam" id="PF01476">
    <property type="entry name" value="LysM"/>
    <property type="match status" value="1"/>
</dbReference>
<dbReference type="CDD" id="cd00118">
    <property type="entry name" value="LysM"/>
    <property type="match status" value="1"/>
</dbReference>
<sequence>MSPGSPHRRRSVRLAGATMLLACSLAVLAAAKPALAAGPCGDSATVSRGDTLAAIARRCGTAVDDLMNANPQIADPRRIRPGWVLRLPGAPAASGAAPATQEAAPAAGPAEAAAAPRRPANRDGLTREGYQPARRSVQSLMIWPREGAAGSRLTVSGSGLPEGEAAIGVGPPGTVWQRVAAVAVGPSGEVETEIPVPDWARQGEELVVTLQNGDGSTLNSGRFRVTGSGDAMLAGGVPDGSFSVRGTVRQGRGCMLLETPHGHLYSLSGGGWRFDPGTRVALTGLPAAAGNCDTARGTIEVVALHPDDTPETIVPPPPSAN</sequence>
<protein>
    <submittedName>
        <fullName evidence="4">LysM peptidoglycan-binding domain-containing protein</fullName>
    </submittedName>
</protein>
<dbReference type="SUPFAM" id="SSF54106">
    <property type="entry name" value="LysM domain"/>
    <property type="match status" value="1"/>
</dbReference>
<keyword evidence="2" id="KW-0732">Signal</keyword>
<comment type="caution">
    <text evidence="4">The sequence shown here is derived from an EMBL/GenBank/DDBJ whole genome shotgun (WGS) entry which is preliminary data.</text>
</comment>
<dbReference type="Proteomes" id="UP001595528">
    <property type="component" value="Unassembled WGS sequence"/>
</dbReference>
<name>A0ABV7L4P4_9PROT</name>
<evidence type="ECO:0000256" key="2">
    <source>
        <dbReference type="SAM" id="SignalP"/>
    </source>
</evidence>
<feature type="region of interest" description="Disordered" evidence="1">
    <location>
        <begin position="91"/>
        <end position="133"/>
    </location>
</feature>
<reference evidence="5" key="1">
    <citation type="journal article" date="2019" name="Int. J. Syst. Evol. Microbiol.">
        <title>The Global Catalogue of Microorganisms (GCM) 10K type strain sequencing project: providing services to taxonomists for standard genome sequencing and annotation.</title>
        <authorList>
            <consortium name="The Broad Institute Genomics Platform"/>
            <consortium name="The Broad Institute Genome Sequencing Center for Infectious Disease"/>
            <person name="Wu L."/>
            <person name="Ma J."/>
        </authorList>
    </citation>
    <scope>NUCLEOTIDE SEQUENCE [LARGE SCALE GENOMIC DNA]</scope>
    <source>
        <strain evidence="5">KCTC 42964</strain>
    </source>
</reference>
<feature type="chain" id="PRO_5046477067" evidence="2">
    <location>
        <begin position="30"/>
        <end position="321"/>
    </location>
</feature>
<dbReference type="InterPro" id="IPR036779">
    <property type="entry name" value="LysM_dom_sf"/>
</dbReference>
<evidence type="ECO:0000313" key="5">
    <source>
        <dbReference type="Proteomes" id="UP001595528"/>
    </source>
</evidence>
<accession>A0ABV7L4P4</accession>
<feature type="domain" description="LysM" evidence="3">
    <location>
        <begin position="42"/>
        <end position="87"/>
    </location>
</feature>
<dbReference type="InterPro" id="IPR018392">
    <property type="entry name" value="LysM"/>
</dbReference>
<feature type="compositionally biased region" description="Low complexity" evidence="1">
    <location>
        <begin position="91"/>
        <end position="118"/>
    </location>
</feature>
<dbReference type="PROSITE" id="PS51782">
    <property type="entry name" value="LYSM"/>
    <property type="match status" value="1"/>
</dbReference>
<organism evidence="4 5">
    <name type="scientific">Marinibaculum pumilum</name>
    <dbReference type="NCBI Taxonomy" id="1766165"/>
    <lineage>
        <taxon>Bacteria</taxon>
        <taxon>Pseudomonadati</taxon>
        <taxon>Pseudomonadota</taxon>
        <taxon>Alphaproteobacteria</taxon>
        <taxon>Rhodospirillales</taxon>
        <taxon>Rhodospirillaceae</taxon>
        <taxon>Marinibaculum</taxon>
    </lineage>
</organism>
<proteinExistence type="predicted"/>